<evidence type="ECO:0000313" key="3">
    <source>
        <dbReference type="Proteomes" id="UP001589867"/>
    </source>
</evidence>
<name>A0ABV6M7G6_9ACTN</name>
<keyword evidence="1" id="KW-1133">Transmembrane helix</keyword>
<dbReference type="EMBL" id="JBHLUH010000046">
    <property type="protein sequence ID" value="MFC0530429.1"/>
    <property type="molecule type" value="Genomic_DNA"/>
</dbReference>
<feature type="transmembrane region" description="Helical" evidence="1">
    <location>
        <begin position="47"/>
        <end position="65"/>
    </location>
</feature>
<evidence type="ECO:0000313" key="2">
    <source>
        <dbReference type="EMBL" id="MFC0530429.1"/>
    </source>
</evidence>
<keyword evidence="1" id="KW-0812">Transmembrane</keyword>
<comment type="caution">
    <text evidence="2">The sequence shown here is derived from an EMBL/GenBank/DDBJ whole genome shotgun (WGS) entry which is preliminary data.</text>
</comment>
<dbReference type="RefSeq" id="WP_377253586.1">
    <property type="nucleotide sequence ID" value="NZ_JBHLUH010000046.1"/>
</dbReference>
<keyword evidence="1" id="KW-0472">Membrane</keyword>
<keyword evidence="3" id="KW-1185">Reference proteome</keyword>
<proteinExistence type="predicted"/>
<organism evidence="2 3">
    <name type="scientific">Phytohabitans kaempferiae</name>
    <dbReference type="NCBI Taxonomy" id="1620943"/>
    <lineage>
        <taxon>Bacteria</taxon>
        <taxon>Bacillati</taxon>
        <taxon>Actinomycetota</taxon>
        <taxon>Actinomycetes</taxon>
        <taxon>Micromonosporales</taxon>
        <taxon>Micromonosporaceae</taxon>
    </lineage>
</organism>
<accession>A0ABV6M7G6</accession>
<reference evidence="2 3" key="1">
    <citation type="submission" date="2024-09" db="EMBL/GenBank/DDBJ databases">
        <authorList>
            <person name="Sun Q."/>
            <person name="Mori K."/>
        </authorList>
    </citation>
    <scope>NUCLEOTIDE SEQUENCE [LARGE SCALE GENOMIC DNA]</scope>
    <source>
        <strain evidence="2 3">TBRC 3947</strain>
    </source>
</reference>
<dbReference type="SUPFAM" id="SSF56024">
    <property type="entry name" value="Phospholipase D/nuclease"/>
    <property type="match status" value="1"/>
</dbReference>
<sequence length="360" mass="40233">MRQAARSATALFVRSRRRQIILAALLGVTGVTLLVAGKDVTGYGQEILVNLGASLIMVALSFVVFDPIFEDMRRNAVEQHRTLNHDQLVSYIAAAQTEVDILETWTGLLEERHRERFLAALTLALRNGVEVRVLLLDPESAAAEQRAEELHHTQVPVLIMDNLRHLYHLRRGLDPLTARQLQVRVYDASPSIQLYRWDEKAFISFFPVGVRAYDARQIEAFMSSPLGEFVAGRFEELWTDRTTRRMDEFMTLSVTVRLDTADLATSEAHFVRLEDDWFVDGSALLDHLTDHGARQLSLAVGGGGPGGVFDLVRLDPHDRSRRATVIALFDAKYGSRHDQVVILRLVPRGVGGAPGPSLAH</sequence>
<gene>
    <name evidence="2" type="ORF">ACFFIA_22460</name>
</gene>
<protein>
    <submittedName>
        <fullName evidence="2">Uncharacterized protein</fullName>
    </submittedName>
</protein>
<dbReference type="Gene3D" id="3.30.870.10">
    <property type="entry name" value="Endonuclease Chain A"/>
    <property type="match status" value="1"/>
</dbReference>
<dbReference type="Proteomes" id="UP001589867">
    <property type="component" value="Unassembled WGS sequence"/>
</dbReference>
<evidence type="ECO:0000256" key="1">
    <source>
        <dbReference type="SAM" id="Phobius"/>
    </source>
</evidence>